<dbReference type="GO" id="GO:0003723">
    <property type="term" value="F:RNA binding"/>
    <property type="evidence" value="ECO:0007669"/>
    <property type="project" value="InterPro"/>
</dbReference>
<dbReference type="InterPro" id="IPR042214">
    <property type="entry name" value="TruD_catalytic"/>
</dbReference>
<dbReference type="InterPro" id="IPR020103">
    <property type="entry name" value="PsdUridine_synth_cat_dom_sf"/>
</dbReference>
<accession>Q1YSS3</accession>
<dbReference type="PANTHER" id="PTHR47811:SF1">
    <property type="entry name" value="TRNA PSEUDOURIDINE SYNTHASE D"/>
    <property type="match status" value="1"/>
</dbReference>
<dbReference type="HAMAP" id="MF_01082">
    <property type="entry name" value="TruD"/>
    <property type="match status" value="1"/>
</dbReference>
<keyword evidence="3 4" id="KW-0413">Isomerase</keyword>
<dbReference type="EC" id="5.4.99.27" evidence="4"/>
<dbReference type="PANTHER" id="PTHR47811">
    <property type="entry name" value="TRNA PSEUDOURIDINE SYNTHASE D"/>
    <property type="match status" value="1"/>
</dbReference>
<comment type="similarity">
    <text evidence="1 4">Belongs to the pseudouridine synthase TruD family.</text>
</comment>
<evidence type="ECO:0000259" key="5">
    <source>
        <dbReference type="PROSITE" id="PS50984"/>
    </source>
</evidence>
<dbReference type="EMBL" id="AAPI01000003">
    <property type="protein sequence ID" value="EAS47133.1"/>
    <property type="molecule type" value="Genomic_DNA"/>
</dbReference>
<evidence type="ECO:0000256" key="1">
    <source>
        <dbReference type="ARBA" id="ARBA00007953"/>
    </source>
</evidence>
<dbReference type="SUPFAM" id="SSF55120">
    <property type="entry name" value="Pseudouridine synthase"/>
    <property type="match status" value="1"/>
</dbReference>
<feature type="domain" description="TRUD" evidence="5">
    <location>
        <begin position="152"/>
        <end position="316"/>
    </location>
</feature>
<gene>
    <name evidence="4" type="primary">truD</name>
    <name evidence="6" type="ORF">GB2207_10968</name>
</gene>
<dbReference type="Pfam" id="PF01142">
    <property type="entry name" value="TruD"/>
    <property type="match status" value="1"/>
</dbReference>
<keyword evidence="7" id="KW-1185">Reference proteome</keyword>
<dbReference type="STRING" id="314287.GB2207_10968"/>
<dbReference type="InterPro" id="IPR011760">
    <property type="entry name" value="PsdUridine_synth_TruD_insert"/>
</dbReference>
<dbReference type="GO" id="GO:0005829">
    <property type="term" value="C:cytosol"/>
    <property type="evidence" value="ECO:0007669"/>
    <property type="project" value="TreeGrafter"/>
</dbReference>
<reference evidence="6 7" key="1">
    <citation type="submission" date="2006-03" db="EMBL/GenBank/DDBJ databases">
        <authorList>
            <person name="Giovannoni S.J."/>
            <person name="Cho J.-C."/>
            <person name="Ferriera S."/>
            <person name="Johnson J."/>
            <person name="Kravitz S."/>
            <person name="Halpern A."/>
            <person name="Remington K."/>
            <person name="Beeson K."/>
            <person name="Tran B."/>
            <person name="Rogers Y.-H."/>
            <person name="Friedman R."/>
            <person name="Venter J.C."/>
        </authorList>
    </citation>
    <scope>NUCLEOTIDE SEQUENCE [LARGE SCALE GENOMIC DNA]</scope>
    <source>
        <strain evidence="6 7">HTCC2207</strain>
    </source>
</reference>
<dbReference type="PROSITE" id="PS01268">
    <property type="entry name" value="UPF0024"/>
    <property type="match status" value="1"/>
</dbReference>
<feature type="active site" description="Nucleophile" evidence="4">
    <location>
        <position position="74"/>
    </location>
</feature>
<dbReference type="InterPro" id="IPR020119">
    <property type="entry name" value="PsdUridine_synth_TruD_CS"/>
</dbReference>
<proteinExistence type="inferred from homology"/>
<organism evidence="6 7">
    <name type="scientific">gamma proteobacterium HTCC2207</name>
    <dbReference type="NCBI Taxonomy" id="314287"/>
    <lineage>
        <taxon>Bacteria</taxon>
        <taxon>Pseudomonadati</taxon>
        <taxon>Pseudomonadota</taxon>
        <taxon>Gammaproteobacteria</taxon>
        <taxon>Cellvibrionales</taxon>
        <taxon>Porticoccaceae</taxon>
        <taxon>SAR92 clade</taxon>
    </lineage>
</organism>
<keyword evidence="2 4" id="KW-0819">tRNA processing</keyword>
<protein>
    <recommendedName>
        <fullName evidence="4">tRNA pseudouridine synthase D</fullName>
        <ecNumber evidence="4">5.4.99.27</ecNumber>
    </recommendedName>
    <alternativeName>
        <fullName evidence="4">tRNA pseudouridine(13) synthase</fullName>
    </alternativeName>
    <alternativeName>
        <fullName evidence="4">tRNA pseudouridylate synthase D</fullName>
    </alternativeName>
    <alternativeName>
        <fullName evidence="4">tRNA-uridine isomerase D</fullName>
    </alternativeName>
</protein>
<dbReference type="AlphaFoldDB" id="Q1YSS3"/>
<dbReference type="GO" id="GO:0016829">
    <property type="term" value="F:lyase activity"/>
    <property type="evidence" value="ECO:0007669"/>
    <property type="project" value="UniProtKB-KW"/>
</dbReference>
<dbReference type="eggNOG" id="COG0585">
    <property type="taxonomic scope" value="Bacteria"/>
</dbReference>
<name>Q1YSS3_9GAMM</name>
<comment type="catalytic activity">
    <reaction evidence="4">
        <text>uridine(13) in tRNA = pseudouridine(13) in tRNA</text>
        <dbReference type="Rhea" id="RHEA:42540"/>
        <dbReference type="Rhea" id="RHEA-COMP:10105"/>
        <dbReference type="Rhea" id="RHEA-COMP:10106"/>
        <dbReference type="ChEBI" id="CHEBI:65314"/>
        <dbReference type="ChEBI" id="CHEBI:65315"/>
        <dbReference type="EC" id="5.4.99.27"/>
    </reaction>
</comment>
<dbReference type="GO" id="GO:0031119">
    <property type="term" value="P:tRNA pseudouridine synthesis"/>
    <property type="evidence" value="ECO:0007669"/>
    <property type="project" value="UniProtKB-UniRule"/>
</dbReference>
<comment type="caution">
    <text evidence="6">The sequence shown here is derived from an EMBL/GenBank/DDBJ whole genome shotgun (WGS) entry which is preliminary data.</text>
</comment>
<evidence type="ECO:0000256" key="2">
    <source>
        <dbReference type="ARBA" id="ARBA00022694"/>
    </source>
</evidence>
<evidence type="ECO:0000313" key="7">
    <source>
        <dbReference type="Proteomes" id="UP000005555"/>
    </source>
</evidence>
<evidence type="ECO:0000313" key="6">
    <source>
        <dbReference type="EMBL" id="EAS47133.1"/>
    </source>
</evidence>
<dbReference type="GO" id="GO:0160150">
    <property type="term" value="F:tRNA pseudouridine(13) synthase activity"/>
    <property type="evidence" value="ECO:0007669"/>
    <property type="project" value="UniProtKB-EC"/>
</dbReference>
<comment type="function">
    <text evidence="4">Responsible for synthesis of pseudouridine from uracil-13 in transfer RNAs.</text>
</comment>
<dbReference type="InterPro" id="IPR001656">
    <property type="entry name" value="PsdUridine_synth_TruD"/>
</dbReference>
<keyword evidence="6" id="KW-0456">Lyase</keyword>
<evidence type="ECO:0000256" key="3">
    <source>
        <dbReference type="ARBA" id="ARBA00023235"/>
    </source>
</evidence>
<dbReference type="Gene3D" id="3.30.2350.20">
    <property type="entry name" value="TruD, catalytic domain"/>
    <property type="match status" value="2"/>
</dbReference>
<dbReference type="PROSITE" id="PS50984">
    <property type="entry name" value="TRUD"/>
    <property type="match status" value="1"/>
</dbReference>
<dbReference type="Proteomes" id="UP000005555">
    <property type="component" value="Unassembled WGS sequence"/>
</dbReference>
<evidence type="ECO:0000256" key="4">
    <source>
        <dbReference type="HAMAP-Rule" id="MF_01082"/>
    </source>
</evidence>
<dbReference type="HOGENOM" id="CLU_005281_4_0_6"/>
<sequence length="316" mass="36114">MPRLFLATFGRAQFRSQPEDFQVDEILGFEPSGEGEHLFVHVRKRDQNTQWVAGLLAELAGIKRNDVSYCGMKDRFAVTTQWFSLYLPGKEISQEQLVHSDFEILSMARNNKKLRRGMHAANTFRLILREFTSLEEHFSDIEARLSSIASNGVPNYFGEQRFGHDCGNLHQAQDLIERDQLKGNRRGTGIYLSAARSWLFNLVLAERLEKGNWSECFAYEPEPSGPLWGRGRSAASGDLEILEQTVLGPWQSWCYALEHAGLKQERRALILLPQNMHWQRLAVDQLELSFDLSGGCFATVILREIAELFRPPIESL</sequence>
<dbReference type="InterPro" id="IPR050170">
    <property type="entry name" value="TruD_pseudoU_synthase"/>
</dbReference>